<keyword evidence="5 15" id="KW-0053">Apoptosis</keyword>
<dbReference type="GO" id="GO:0070552">
    <property type="term" value="C:BRISC complex"/>
    <property type="evidence" value="ECO:0007669"/>
    <property type="project" value="UniProtKB-UniRule"/>
</dbReference>
<proteinExistence type="inferred from homology"/>
<dbReference type="GO" id="GO:0006915">
    <property type="term" value="P:apoptotic process"/>
    <property type="evidence" value="ECO:0007669"/>
    <property type="project" value="UniProtKB-UniRule"/>
</dbReference>
<dbReference type="GO" id="GO:0070531">
    <property type="term" value="C:BRCA1-A complex"/>
    <property type="evidence" value="ECO:0007669"/>
    <property type="project" value="UniProtKB-UniRule"/>
</dbReference>
<dbReference type="GO" id="GO:0006302">
    <property type="term" value="P:double-strand break repair"/>
    <property type="evidence" value="ECO:0007669"/>
    <property type="project" value="UniProtKB-UniRule"/>
</dbReference>
<keyword evidence="3 15" id="KW-0963">Cytoplasm</keyword>
<dbReference type="CDD" id="cd23664">
    <property type="entry name" value="BRE"/>
    <property type="match status" value="1"/>
</dbReference>
<evidence type="ECO:0000256" key="10">
    <source>
        <dbReference type="ARBA" id="ARBA00022853"/>
    </source>
</evidence>
<evidence type="ECO:0000256" key="11">
    <source>
        <dbReference type="ARBA" id="ARBA00023204"/>
    </source>
</evidence>
<accession>A0AAV6UIF4</accession>
<dbReference type="AlphaFoldDB" id="A0AAV6UIF4"/>
<keyword evidence="13 15" id="KW-0131">Cell cycle</keyword>
<gene>
    <name evidence="16" type="ORF">JTE90_010204</name>
</gene>
<comment type="subunit">
    <text evidence="15">Component of the ARISC complex. Component of the BRCA1-A complex. Component of the BRISC complex. Binds polyubiquitin.</text>
</comment>
<keyword evidence="11 15" id="KW-0234">DNA repair</keyword>
<keyword evidence="7 15" id="KW-0227">DNA damage</keyword>
<keyword evidence="10 15" id="KW-0156">Chromatin regulator</keyword>
<dbReference type="PANTHER" id="PTHR15189:SF7">
    <property type="entry name" value="BRISC AND BRCA1-A COMPLEX MEMBER 2"/>
    <property type="match status" value="1"/>
</dbReference>
<evidence type="ECO:0000256" key="4">
    <source>
        <dbReference type="ARBA" id="ARBA00022618"/>
    </source>
</evidence>
<evidence type="ECO:0000256" key="8">
    <source>
        <dbReference type="ARBA" id="ARBA00022776"/>
    </source>
</evidence>
<dbReference type="GO" id="GO:0051301">
    <property type="term" value="P:cell division"/>
    <property type="evidence" value="ECO:0007669"/>
    <property type="project" value="UniProtKB-UniRule"/>
</dbReference>
<evidence type="ECO:0000256" key="3">
    <source>
        <dbReference type="ARBA" id="ARBA00022490"/>
    </source>
</evidence>
<evidence type="ECO:0000256" key="14">
    <source>
        <dbReference type="ARBA" id="ARBA00025766"/>
    </source>
</evidence>
<keyword evidence="12 15" id="KW-0539">Nucleus</keyword>
<evidence type="ECO:0000256" key="9">
    <source>
        <dbReference type="ARBA" id="ARBA00022786"/>
    </source>
</evidence>
<reference evidence="16 17" key="1">
    <citation type="journal article" date="2022" name="Nat. Ecol. Evol.">
        <title>A masculinizing supergene underlies an exaggerated male reproductive morph in a spider.</title>
        <authorList>
            <person name="Hendrickx F."/>
            <person name="De Corte Z."/>
            <person name="Sonet G."/>
            <person name="Van Belleghem S.M."/>
            <person name="Kostlbacher S."/>
            <person name="Vangestel C."/>
        </authorList>
    </citation>
    <scope>NUCLEOTIDE SEQUENCE [LARGE SCALE GENOMIC DNA]</scope>
    <source>
        <strain evidence="16">W744_W776</strain>
    </source>
</reference>
<comment type="caution">
    <text evidence="16">The sequence shown here is derived from an EMBL/GenBank/DDBJ whole genome shotgun (WGS) entry which is preliminary data.</text>
</comment>
<protein>
    <recommendedName>
        <fullName evidence="2 15">BRISC and BRCA1-A complex member 2</fullName>
    </recommendedName>
</protein>
<evidence type="ECO:0000256" key="12">
    <source>
        <dbReference type="ARBA" id="ARBA00023242"/>
    </source>
</evidence>
<keyword evidence="4 15" id="KW-0132">Cell division</keyword>
<dbReference type="InterPro" id="IPR010358">
    <property type="entry name" value="BRE"/>
</dbReference>
<evidence type="ECO:0000256" key="1">
    <source>
        <dbReference type="ARBA" id="ARBA00004123"/>
    </source>
</evidence>
<comment type="domain">
    <text evidence="15">Contains 2 ubiquitin-conjugating enzyme family-like (UEV-like) regions. These regions lack the critical Cys residues required for ubiquitination but retain the ability to bind ubiquitin.</text>
</comment>
<keyword evidence="9 15" id="KW-0833">Ubl conjugation pathway</keyword>
<evidence type="ECO:0000256" key="7">
    <source>
        <dbReference type="ARBA" id="ARBA00022763"/>
    </source>
</evidence>
<evidence type="ECO:0000256" key="15">
    <source>
        <dbReference type="RuleBase" id="RU368019"/>
    </source>
</evidence>
<comment type="function">
    <text evidence="15">May play a role in homeostasis or cellular differentiation in cells of neural, epithelial and germline origins. May also act as a death receptor-associated anti-apoptotic protein, which inhibits the mitochondrial apoptotic pathway.</text>
</comment>
<organism evidence="16 17">
    <name type="scientific">Oedothorax gibbosus</name>
    <dbReference type="NCBI Taxonomy" id="931172"/>
    <lineage>
        <taxon>Eukaryota</taxon>
        <taxon>Metazoa</taxon>
        <taxon>Ecdysozoa</taxon>
        <taxon>Arthropoda</taxon>
        <taxon>Chelicerata</taxon>
        <taxon>Arachnida</taxon>
        <taxon>Araneae</taxon>
        <taxon>Araneomorphae</taxon>
        <taxon>Entelegynae</taxon>
        <taxon>Araneoidea</taxon>
        <taxon>Linyphiidae</taxon>
        <taxon>Erigoninae</taxon>
        <taxon>Oedothorax</taxon>
    </lineage>
</organism>
<dbReference type="Pfam" id="PF06113">
    <property type="entry name" value="BRE"/>
    <property type="match status" value="1"/>
</dbReference>
<dbReference type="GO" id="GO:0006325">
    <property type="term" value="P:chromatin organization"/>
    <property type="evidence" value="ECO:0007669"/>
    <property type="project" value="UniProtKB-UniRule"/>
</dbReference>
<evidence type="ECO:0000256" key="5">
    <source>
        <dbReference type="ARBA" id="ARBA00022703"/>
    </source>
</evidence>
<keyword evidence="17" id="KW-1185">Reference proteome</keyword>
<name>A0AAV6UIF4_9ARAC</name>
<dbReference type="EMBL" id="JAFNEN010000385">
    <property type="protein sequence ID" value="KAG8184162.1"/>
    <property type="molecule type" value="Genomic_DNA"/>
</dbReference>
<dbReference type="GO" id="GO:0045739">
    <property type="term" value="P:positive regulation of DNA repair"/>
    <property type="evidence" value="ECO:0007669"/>
    <property type="project" value="UniProtKB-UniRule"/>
</dbReference>
<keyword evidence="8 15" id="KW-0498">Mitosis</keyword>
<keyword evidence="6" id="KW-0677">Repeat</keyword>
<dbReference type="GO" id="GO:0005737">
    <property type="term" value="C:cytoplasm"/>
    <property type="evidence" value="ECO:0007669"/>
    <property type="project" value="UniProtKB-SubCell"/>
</dbReference>
<dbReference type="GO" id="GO:0007095">
    <property type="term" value="P:mitotic G2 DNA damage checkpoint signaling"/>
    <property type="evidence" value="ECO:0007669"/>
    <property type="project" value="UniProtKB-UniRule"/>
</dbReference>
<sequence>MSLTWFAPHVLKQLEEVIKTGKIGICPGPIKILNPMPSGASWQPKNYCDRFKLVIPYGGHTVDWDVILQASSPECPPDFIFTTCPNFVSFDQIKTILDWDPEKPDSLLTILRELIRHYQKYQASRLEKYSRVQFEYSTLTQQTDVTDDDVEVHVTDEKEGPINFLIRLGTQFNGIPKIYKNDNGDTALLLVTFNSLEGTKITPKLCLPPKIEHALGSPLSWRIPAFSSDGCLMDYVPFVQESLKKRVEMVAYNFEKRMEYLFVFLDHFEGAYLEFDRDLASKATFLFEQNGFFFIFHIDVPQNFPMGKPSFTFRSIYHSTFEKPYSTTVMNYPYNQGWSAKMMLEHAVEFIQQYVDVFQHNSVQNGVSALTAIA</sequence>
<dbReference type="Proteomes" id="UP000827092">
    <property type="component" value="Unassembled WGS sequence"/>
</dbReference>
<evidence type="ECO:0000313" key="16">
    <source>
        <dbReference type="EMBL" id="KAG8184162.1"/>
    </source>
</evidence>
<dbReference type="GO" id="GO:0010212">
    <property type="term" value="P:response to ionizing radiation"/>
    <property type="evidence" value="ECO:0007669"/>
    <property type="project" value="UniProtKB-UniRule"/>
</dbReference>
<evidence type="ECO:0000313" key="17">
    <source>
        <dbReference type="Proteomes" id="UP000827092"/>
    </source>
</evidence>
<comment type="subcellular location">
    <subcellularLocation>
        <location evidence="15">Cytoplasm</location>
    </subcellularLocation>
    <subcellularLocation>
        <location evidence="1 15">Nucleus</location>
    </subcellularLocation>
    <text evidence="15">Localizes at sites of DNA damage at double-strand breaks (DSBs).</text>
</comment>
<dbReference type="InterPro" id="IPR016135">
    <property type="entry name" value="UBQ-conjugating_enzyme/RWD"/>
</dbReference>
<comment type="similarity">
    <text evidence="14 15">Belongs to the BABAM2 family.</text>
</comment>
<dbReference type="PANTHER" id="PTHR15189">
    <property type="entry name" value="BRISC AND BRCA1-A COMPLEX MEMBER 2"/>
    <property type="match status" value="1"/>
</dbReference>
<evidence type="ECO:0000256" key="13">
    <source>
        <dbReference type="ARBA" id="ARBA00023306"/>
    </source>
</evidence>
<dbReference type="GO" id="GO:0031593">
    <property type="term" value="F:polyubiquitin modification-dependent protein binding"/>
    <property type="evidence" value="ECO:0007669"/>
    <property type="project" value="UniProtKB-UniRule"/>
</dbReference>
<dbReference type="SUPFAM" id="SSF54495">
    <property type="entry name" value="UBC-like"/>
    <property type="match status" value="1"/>
</dbReference>
<evidence type="ECO:0000256" key="2">
    <source>
        <dbReference type="ARBA" id="ARBA00019438"/>
    </source>
</evidence>
<evidence type="ECO:0000256" key="6">
    <source>
        <dbReference type="ARBA" id="ARBA00022737"/>
    </source>
</evidence>